<protein>
    <recommendedName>
        <fullName evidence="3">Flagellar operon protein TIGR03826</fullName>
    </recommendedName>
</protein>
<comment type="caution">
    <text evidence="1">The sequence shown here is derived from an EMBL/GenBank/DDBJ whole genome shotgun (WGS) entry which is preliminary data.</text>
</comment>
<dbReference type="Proteomes" id="UP001280629">
    <property type="component" value="Unassembled WGS sequence"/>
</dbReference>
<proteinExistence type="predicted"/>
<reference evidence="1 2" key="1">
    <citation type="submission" date="2023-06" db="EMBL/GenBank/DDBJ databases">
        <title>Sporosarcina sp. nov., isolated from Korean traditional fermented seafood 'Jeotgal'.</title>
        <authorList>
            <person name="Yang A.-I."/>
            <person name="Shin N.-R."/>
        </authorList>
    </citation>
    <scope>NUCLEOTIDE SEQUENCE [LARGE SCALE GENOMIC DNA]</scope>
    <source>
        <strain evidence="1 2">KCTC3840</strain>
    </source>
</reference>
<sequence length="137" mass="15806">MAELKTCPSCGQFFNYNGLRDICGKCAMNEEKIYEEVYRFLRKRENRAATIERIVEMTDATETLLHKWVRKGRLQPAMFPNLGYPCDNCGKLTAKGKLCDTCTTELKKDLQTFDAATEFREAMQQQEKATYLAGRKK</sequence>
<dbReference type="InterPro" id="IPR022258">
    <property type="entry name" value="Flagellar_operon_YvyF"/>
</dbReference>
<gene>
    <name evidence="1" type="ORF">QT716_12220</name>
</gene>
<evidence type="ECO:0008006" key="3">
    <source>
        <dbReference type="Google" id="ProtNLM"/>
    </source>
</evidence>
<dbReference type="RefSeq" id="WP_317936364.1">
    <property type="nucleotide sequence ID" value="NZ_JAUBDH010000007.1"/>
</dbReference>
<organism evidence="1 2">
    <name type="scientific">Sporosarcina aquimarina</name>
    <dbReference type="NCBI Taxonomy" id="114975"/>
    <lineage>
        <taxon>Bacteria</taxon>
        <taxon>Bacillati</taxon>
        <taxon>Bacillota</taxon>
        <taxon>Bacilli</taxon>
        <taxon>Bacillales</taxon>
        <taxon>Caryophanaceae</taxon>
        <taxon>Sporosarcina</taxon>
    </lineage>
</organism>
<dbReference type="NCBIfam" id="TIGR03826">
    <property type="entry name" value="YvyF"/>
    <property type="match status" value="1"/>
</dbReference>
<evidence type="ECO:0000313" key="1">
    <source>
        <dbReference type="EMBL" id="MDW0110805.1"/>
    </source>
</evidence>
<name>A0ABU4G1F9_9BACL</name>
<keyword evidence="2" id="KW-1185">Reference proteome</keyword>
<dbReference type="EMBL" id="JAUBDH010000007">
    <property type="protein sequence ID" value="MDW0110805.1"/>
    <property type="molecule type" value="Genomic_DNA"/>
</dbReference>
<evidence type="ECO:0000313" key="2">
    <source>
        <dbReference type="Proteomes" id="UP001280629"/>
    </source>
</evidence>
<accession>A0ABU4G1F9</accession>